<evidence type="ECO:0000256" key="1">
    <source>
        <dbReference type="ARBA" id="ARBA00001974"/>
    </source>
</evidence>
<dbReference type="InterPro" id="IPR036188">
    <property type="entry name" value="FAD/NAD-bd_sf"/>
</dbReference>
<dbReference type="InterPro" id="IPR050315">
    <property type="entry name" value="FAD-oxidoreductase_2"/>
</dbReference>
<dbReference type="EMBL" id="WSRR01000002">
    <property type="protein sequence ID" value="MVX60195.1"/>
    <property type="molecule type" value="Genomic_DNA"/>
</dbReference>
<dbReference type="Proteomes" id="UP000463388">
    <property type="component" value="Unassembled WGS sequence"/>
</dbReference>
<dbReference type="Gene3D" id="3.50.50.60">
    <property type="entry name" value="FAD/NAD(P)-binding domain"/>
    <property type="match status" value="1"/>
</dbReference>
<keyword evidence="8" id="KW-1185">Reference proteome</keyword>
<keyword evidence="5" id="KW-0732">Signal</keyword>
<dbReference type="PANTHER" id="PTHR43400:SF10">
    <property type="entry name" value="3-OXOSTEROID 1-DEHYDROGENASE"/>
    <property type="match status" value="1"/>
</dbReference>
<dbReference type="PANTHER" id="PTHR43400">
    <property type="entry name" value="FUMARATE REDUCTASE"/>
    <property type="match status" value="1"/>
</dbReference>
<feature type="signal peptide" evidence="5">
    <location>
        <begin position="1"/>
        <end position="21"/>
    </location>
</feature>
<comment type="cofactor">
    <cofactor evidence="1">
        <name>FAD</name>
        <dbReference type="ChEBI" id="CHEBI:57692"/>
    </cofactor>
</comment>
<evidence type="ECO:0000256" key="4">
    <source>
        <dbReference type="ARBA" id="ARBA00023002"/>
    </source>
</evidence>
<accession>A0A6N8JJZ2</accession>
<comment type="caution">
    <text evidence="7">The sequence shown here is derived from an EMBL/GenBank/DDBJ whole genome shotgun (WGS) entry which is preliminary data.</text>
</comment>
<reference evidence="7 8" key="1">
    <citation type="submission" date="2019-12" db="EMBL/GenBank/DDBJ databases">
        <title>Microbes associate with the intestines of laboratory mice.</title>
        <authorList>
            <person name="Navarre W."/>
            <person name="Wong E."/>
        </authorList>
    </citation>
    <scope>NUCLEOTIDE SEQUENCE [LARGE SCALE GENOMIC DNA]</scope>
    <source>
        <strain evidence="7 8">NM66_B29</strain>
    </source>
</reference>
<feature type="domain" description="FAD-dependent oxidoreductase 2 FAD-binding" evidence="6">
    <location>
        <begin position="82"/>
        <end position="531"/>
    </location>
</feature>
<dbReference type="PROSITE" id="PS51318">
    <property type="entry name" value="TAT"/>
    <property type="match status" value="1"/>
</dbReference>
<evidence type="ECO:0000256" key="5">
    <source>
        <dbReference type="SAM" id="SignalP"/>
    </source>
</evidence>
<dbReference type="InterPro" id="IPR006311">
    <property type="entry name" value="TAT_signal"/>
</dbReference>
<dbReference type="AlphaFoldDB" id="A0A6N8JJZ2"/>
<keyword evidence="4" id="KW-0560">Oxidoreductase</keyword>
<evidence type="ECO:0000313" key="8">
    <source>
        <dbReference type="Proteomes" id="UP000463388"/>
    </source>
</evidence>
<dbReference type="PRINTS" id="PR00411">
    <property type="entry name" value="PNDRDTASEI"/>
</dbReference>
<protein>
    <submittedName>
        <fullName evidence="7">FAD-dependent oxidoreductase</fullName>
    </submittedName>
</protein>
<dbReference type="GO" id="GO:0008202">
    <property type="term" value="P:steroid metabolic process"/>
    <property type="evidence" value="ECO:0007669"/>
    <property type="project" value="UniProtKB-ARBA"/>
</dbReference>
<dbReference type="PROSITE" id="PS51257">
    <property type="entry name" value="PROKAR_LIPOPROTEIN"/>
    <property type="match status" value="1"/>
</dbReference>
<dbReference type="Pfam" id="PF00890">
    <property type="entry name" value="FAD_binding_2"/>
    <property type="match status" value="1"/>
</dbReference>
<dbReference type="Gene3D" id="3.90.700.10">
    <property type="entry name" value="Succinate dehydrogenase/fumarate reductase flavoprotein, catalytic domain"/>
    <property type="match status" value="1"/>
</dbReference>
<feature type="chain" id="PRO_5039268216" evidence="5">
    <location>
        <begin position="22"/>
        <end position="563"/>
    </location>
</feature>
<gene>
    <name evidence="7" type="ORF">GKZ27_01730</name>
</gene>
<dbReference type="InterPro" id="IPR003953">
    <property type="entry name" value="FAD-dep_OxRdtase_2_FAD-bd"/>
</dbReference>
<dbReference type="RefSeq" id="WP_160344594.1">
    <property type="nucleotide sequence ID" value="NZ_JAOAKZ010000008.1"/>
</dbReference>
<evidence type="ECO:0000256" key="2">
    <source>
        <dbReference type="ARBA" id="ARBA00022630"/>
    </source>
</evidence>
<dbReference type="OrthoDB" id="5168853at2"/>
<evidence type="ECO:0000313" key="7">
    <source>
        <dbReference type="EMBL" id="MVX60195.1"/>
    </source>
</evidence>
<dbReference type="SUPFAM" id="SSF56425">
    <property type="entry name" value="Succinate dehydrogenase/fumarate reductase flavoprotein, catalytic domain"/>
    <property type="match status" value="1"/>
</dbReference>
<dbReference type="InterPro" id="IPR027477">
    <property type="entry name" value="Succ_DH/fumarate_Rdtase_cat_sf"/>
</dbReference>
<keyword evidence="2" id="KW-0285">Flavoprotein</keyword>
<dbReference type="SUPFAM" id="SSF51905">
    <property type="entry name" value="FAD/NAD(P)-binding domain"/>
    <property type="match status" value="1"/>
</dbReference>
<evidence type="ECO:0000259" key="6">
    <source>
        <dbReference type="Pfam" id="PF00890"/>
    </source>
</evidence>
<organism evidence="7 8">
    <name type="scientific">Adlercreutzia mucosicola</name>
    <dbReference type="NCBI Taxonomy" id="580026"/>
    <lineage>
        <taxon>Bacteria</taxon>
        <taxon>Bacillati</taxon>
        <taxon>Actinomycetota</taxon>
        <taxon>Coriobacteriia</taxon>
        <taxon>Eggerthellales</taxon>
        <taxon>Eggerthellaceae</taxon>
        <taxon>Adlercreutzia</taxon>
    </lineage>
</organism>
<evidence type="ECO:0000256" key="3">
    <source>
        <dbReference type="ARBA" id="ARBA00022827"/>
    </source>
</evidence>
<keyword evidence="3" id="KW-0274">FAD</keyword>
<sequence>MKREFSRRAFLAGAASTGALAALGLAGCSQQGDADQSRTGSSSGTQANPMPEWAQRLNVDIAATLPGNTSEEIDITETKTCDVVVVGAGCSGTNTAVRAAELGLKVILLEKTNTIGGASLKSWAPSAYNSSYAIAAGDETDTNPIIEQWVADSHWRVDAAAIRQLVNSAGEAIDWMSDNGWKFTYLGMGASMTALPDYSERGPLFKAMIEKYVAPTGEVLTNTSAKHLVVSDGGEVTGVVAVDENGAGIQIDAKAVVIATGGYGANADMVRAAFNFAGVFAGLPQNIGEGLEMAWAAGAQKPTNFGGQMLHQTLARATDKLVDEFDDFPAKYPMILTYVANVLNVGSTGARFRNEALVLDAVPSANSSTYQGSYHYVVISQTLMDVLQAEGLAGLGVDYRIGMPPEYKPDFELDTPWENITAVFDKMVEVNAGFKGSTLEELAQAAGMDESIFSHQFEEYEGFCATGSDTQFGKSTKYLNALGEGPYYAIITEENNLCSWGGLLTNTDYEVLDYERIPVPGLYAVGNDAGGNLYNDTYVGFGIGMANTITSGYLCGTKLAEKL</sequence>
<proteinExistence type="predicted"/>
<name>A0A6N8JJZ2_9ACTN</name>
<dbReference type="GO" id="GO:0033765">
    <property type="term" value="F:steroid dehydrogenase activity, acting on the CH-CH group of donors"/>
    <property type="evidence" value="ECO:0007669"/>
    <property type="project" value="UniProtKB-ARBA"/>
</dbReference>